<dbReference type="PROSITE" id="PS51450">
    <property type="entry name" value="LRR"/>
    <property type="match status" value="4"/>
</dbReference>
<dbReference type="AlphaFoldDB" id="A0A8T2KYB1"/>
<dbReference type="InterPro" id="IPR032675">
    <property type="entry name" value="LRR_dom_sf"/>
</dbReference>
<proteinExistence type="predicted"/>
<dbReference type="PANTHER" id="PTHR24373:SF370">
    <property type="entry name" value="FISH-LIPS, ISOFORM E"/>
    <property type="match status" value="1"/>
</dbReference>
<comment type="caution">
    <text evidence="5">The sequence shown here is derived from an EMBL/GenBank/DDBJ whole genome shotgun (WGS) entry which is preliminary data.</text>
</comment>
<evidence type="ECO:0000256" key="1">
    <source>
        <dbReference type="ARBA" id="ARBA00022614"/>
    </source>
</evidence>
<keyword evidence="4" id="KW-0812">Transmembrane</keyword>
<dbReference type="GO" id="GO:0005615">
    <property type="term" value="C:extracellular space"/>
    <property type="evidence" value="ECO:0007669"/>
    <property type="project" value="TreeGrafter"/>
</dbReference>
<sequence>MYAMKGHLWRKSQSAHTGLALSLVRTMGARLWFLFFAVNEVAALVHSQQLSSCQVFQKDAYCSNLNLTSIPPQLPASIHTLDLSWNLLQNLTEDVLFSYPTIKHLNLHSNRIQFIQPGFFQKMAHLQVLDLSKNELHVNAALKTNALGPLTSVHTLDLSGNGLFTDMSDYFLRDAPALTNLYLNGNSITKLGKDTFSGSLALRNINLHNNVILEIEEGTFDSLLDLTELDLSMNSISCITDFNLFHLKSLNLSKNSMTSFQSIESDEEFQLLHLDLRENKIHYFPILPSNNKLIYLDLSRNQLRSVNSTGAAEELQYLREKEELTHAPLRSSNGHQELHRLFYLDLSYNQLKNVPPDFFSSMRSLETLNISNNCLGTFIVDSEGPLNALKTLDLSFNNLQNLTFSEGTLRSLVTLYLQGNSLSTLDSGMFSSLPSITSLHLQLNELRVCGLQEDPTSNCVSFSSIPTLQYLYLSENELSYLPAHAFQGTPLLILDVSLNPGLKVNEQALSGLENSLTYLSLKGNHLKTLSMDMSLLRGLRMVDLSSNRLTSLSLSTESNIEVLNLKNNRLTFLDDQTLMALEGMLKSLYISFNPLSCCANARLISWAQQASETIPDITVVTCQYRKNNEDVEISLRNVKPEHCETLHSKVLLISIIAVLVLGLMVVLLVAIKLCHSRSHRFNHSYKA</sequence>
<evidence type="ECO:0000256" key="2">
    <source>
        <dbReference type="ARBA" id="ARBA00022729"/>
    </source>
</evidence>
<dbReference type="EMBL" id="JAICCE010000020">
    <property type="protein sequence ID" value="KAG9263657.1"/>
    <property type="molecule type" value="Genomic_DNA"/>
</dbReference>
<keyword evidence="2" id="KW-0732">Signal</keyword>
<dbReference type="InterPro" id="IPR001611">
    <property type="entry name" value="Leu-rich_rpt"/>
</dbReference>
<dbReference type="SUPFAM" id="SSF52058">
    <property type="entry name" value="L domain-like"/>
    <property type="match status" value="1"/>
</dbReference>
<dbReference type="GO" id="GO:0031012">
    <property type="term" value="C:extracellular matrix"/>
    <property type="evidence" value="ECO:0007669"/>
    <property type="project" value="TreeGrafter"/>
</dbReference>
<organism evidence="5 6">
    <name type="scientific">Astyanax mexicanus</name>
    <name type="common">Blind cave fish</name>
    <name type="synonym">Astyanax fasciatus mexicanus</name>
    <dbReference type="NCBI Taxonomy" id="7994"/>
    <lineage>
        <taxon>Eukaryota</taxon>
        <taxon>Metazoa</taxon>
        <taxon>Chordata</taxon>
        <taxon>Craniata</taxon>
        <taxon>Vertebrata</taxon>
        <taxon>Euteleostomi</taxon>
        <taxon>Actinopterygii</taxon>
        <taxon>Neopterygii</taxon>
        <taxon>Teleostei</taxon>
        <taxon>Ostariophysi</taxon>
        <taxon>Characiformes</taxon>
        <taxon>Characoidei</taxon>
        <taxon>Acestrorhamphidae</taxon>
        <taxon>Acestrorhamphinae</taxon>
        <taxon>Astyanax</taxon>
    </lineage>
</organism>
<dbReference type="InterPro" id="IPR003591">
    <property type="entry name" value="Leu-rich_rpt_typical-subtyp"/>
</dbReference>
<dbReference type="PRINTS" id="PR00019">
    <property type="entry name" value="LEURICHRPT"/>
</dbReference>
<dbReference type="InterPro" id="IPR050328">
    <property type="entry name" value="Dev_Immune_Receptor"/>
</dbReference>
<keyword evidence="1" id="KW-0433">Leucine-rich repeat</keyword>
<protein>
    <submittedName>
        <fullName evidence="5">Leucine-rich repeat-containing protein 32-like isoform X1</fullName>
    </submittedName>
</protein>
<name>A0A8T2KYB1_ASTMX</name>
<dbReference type="SMART" id="SM00365">
    <property type="entry name" value="LRR_SD22"/>
    <property type="match status" value="5"/>
</dbReference>
<dbReference type="Proteomes" id="UP000752171">
    <property type="component" value="Unassembled WGS sequence"/>
</dbReference>
<evidence type="ECO:0000313" key="6">
    <source>
        <dbReference type="Proteomes" id="UP000752171"/>
    </source>
</evidence>
<dbReference type="Gene3D" id="3.80.10.10">
    <property type="entry name" value="Ribonuclease Inhibitor"/>
    <property type="match status" value="5"/>
</dbReference>
<dbReference type="PANTHER" id="PTHR24373">
    <property type="entry name" value="SLIT RELATED LEUCINE-RICH REPEAT NEURONAL PROTEIN"/>
    <property type="match status" value="1"/>
</dbReference>
<keyword evidence="3" id="KW-0677">Repeat</keyword>
<dbReference type="SUPFAM" id="SSF52047">
    <property type="entry name" value="RNI-like"/>
    <property type="match status" value="1"/>
</dbReference>
<dbReference type="SMART" id="SM00369">
    <property type="entry name" value="LRR_TYP"/>
    <property type="match status" value="14"/>
</dbReference>
<keyword evidence="4" id="KW-1133">Transmembrane helix</keyword>
<gene>
    <name evidence="5" type="primary">LRRC32</name>
    <name evidence="5" type="ORF">AMEX_G23711</name>
</gene>
<feature type="transmembrane region" description="Helical" evidence="4">
    <location>
        <begin position="650"/>
        <end position="671"/>
    </location>
</feature>
<dbReference type="Pfam" id="PF13855">
    <property type="entry name" value="LRR_8"/>
    <property type="match status" value="4"/>
</dbReference>
<evidence type="ECO:0000256" key="4">
    <source>
        <dbReference type="SAM" id="Phobius"/>
    </source>
</evidence>
<reference evidence="5 6" key="1">
    <citation type="submission" date="2021-07" db="EMBL/GenBank/DDBJ databases">
        <authorList>
            <person name="Imarazene B."/>
            <person name="Zahm M."/>
            <person name="Klopp C."/>
            <person name="Cabau C."/>
            <person name="Beille S."/>
            <person name="Jouanno E."/>
            <person name="Castinel A."/>
            <person name="Lluch J."/>
            <person name="Gil L."/>
            <person name="Kuchtly C."/>
            <person name="Lopez Roques C."/>
            <person name="Donnadieu C."/>
            <person name="Parrinello H."/>
            <person name="Journot L."/>
            <person name="Du K."/>
            <person name="Schartl M."/>
            <person name="Retaux S."/>
            <person name="Guiguen Y."/>
        </authorList>
    </citation>
    <scope>NUCLEOTIDE SEQUENCE [LARGE SCALE GENOMIC DNA]</scope>
    <source>
        <strain evidence="5">Pach_M1</strain>
        <tissue evidence="5">Testis</tissue>
    </source>
</reference>
<dbReference type="OrthoDB" id="8195690at2759"/>
<accession>A0A8T2KYB1</accession>
<evidence type="ECO:0000256" key="3">
    <source>
        <dbReference type="ARBA" id="ARBA00022737"/>
    </source>
</evidence>
<evidence type="ECO:0000313" key="5">
    <source>
        <dbReference type="EMBL" id="KAG9263657.1"/>
    </source>
</evidence>
<keyword evidence="4" id="KW-0472">Membrane</keyword>